<feature type="domain" description="FlgD/Vpr Ig-like" evidence="7">
    <location>
        <begin position="111"/>
        <end position="183"/>
    </location>
</feature>
<keyword evidence="9" id="KW-0282">Flagellum</keyword>
<evidence type="ECO:0000259" key="7">
    <source>
        <dbReference type="Pfam" id="PF13860"/>
    </source>
</evidence>
<dbReference type="Pfam" id="PF13860">
    <property type="entry name" value="FlgD_ig"/>
    <property type="match status" value="1"/>
</dbReference>
<dbReference type="Proteomes" id="UP000008367">
    <property type="component" value="Unassembled WGS sequence"/>
</dbReference>
<dbReference type="Gene3D" id="2.30.30.910">
    <property type="match status" value="1"/>
</dbReference>
<evidence type="ECO:0000256" key="5">
    <source>
        <dbReference type="RuleBase" id="RU362076"/>
    </source>
</evidence>
<evidence type="ECO:0000313" key="10">
    <source>
        <dbReference type="Proteomes" id="UP000008367"/>
    </source>
</evidence>
<dbReference type="NCBIfam" id="NF007198">
    <property type="entry name" value="PRK09619.1"/>
    <property type="match status" value="1"/>
</dbReference>
<evidence type="ECO:0000256" key="3">
    <source>
        <dbReference type="ARBA" id="ARBA00022795"/>
    </source>
</evidence>
<comment type="function">
    <text evidence="4 5">Required for flagellar hook formation. May act as a scaffolding protein.</text>
</comment>
<sequence length="229" mass="24111">MSIAQYTPLSSDKPVATKSGSDASVSANPSDMNSASSLQNEFISLMVAQIQNQDPLNPLDGTEYVGQLAQFSQVQSTENMSKLMQNSMVLLDNMQVLSTAGLVGQTVYVSSNEFELGEGAQNGKIELEHGSNQVTLVVKDQFGQSTKVPLGAHAAGDLEFSINPEELGLKPGKYTVAVEVQDGQKSPKVLLAGTVEQVRIPSSGGSASALVNVQGVGNVPFYQITQFGA</sequence>
<evidence type="ECO:0000313" key="9">
    <source>
        <dbReference type="EMBL" id="EKM33603.1"/>
    </source>
</evidence>
<comment type="similarity">
    <text evidence="1 5">Belongs to the FlgD family.</text>
</comment>
<dbReference type="AlphaFoldDB" id="A0A454D4J5"/>
<dbReference type="InterPro" id="IPR025963">
    <property type="entry name" value="FLgD_Tudor"/>
</dbReference>
<evidence type="ECO:0000256" key="6">
    <source>
        <dbReference type="SAM" id="MobiDB-lite"/>
    </source>
</evidence>
<keyword evidence="9" id="KW-0966">Cell projection</keyword>
<keyword evidence="3 5" id="KW-1005">Bacterial flagellum biogenesis</keyword>
<dbReference type="Pfam" id="PF03963">
    <property type="entry name" value="FlgD"/>
    <property type="match status" value="1"/>
</dbReference>
<evidence type="ECO:0000256" key="4">
    <source>
        <dbReference type="ARBA" id="ARBA00024746"/>
    </source>
</evidence>
<dbReference type="Pfam" id="PF13861">
    <property type="entry name" value="FLgD_tudor"/>
    <property type="match status" value="1"/>
</dbReference>
<evidence type="ECO:0000256" key="1">
    <source>
        <dbReference type="ARBA" id="ARBA00010577"/>
    </source>
</evidence>
<dbReference type="GO" id="GO:0044781">
    <property type="term" value="P:bacterial-type flagellum organization"/>
    <property type="evidence" value="ECO:0007669"/>
    <property type="project" value="UniProtKB-UniRule"/>
</dbReference>
<reference evidence="9 10" key="1">
    <citation type="submission" date="2012-10" db="EMBL/GenBank/DDBJ databases">
        <title>Genome sequence of Vibrio Cholerae HENC-02.</title>
        <authorList>
            <person name="Eppinger M."/>
            <person name="Hasan N.A."/>
            <person name="Sengamalay N."/>
            <person name="Hine E."/>
            <person name="Su Q."/>
            <person name="Daugherty S.C."/>
            <person name="Young S."/>
            <person name="Sadzewicz L."/>
            <person name="Tallon L."/>
            <person name="Cebula T.A."/>
            <person name="Ravel J."/>
            <person name="Colwell R.R."/>
        </authorList>
    </citation>
    <scope>NUCLEOTIDE SEQUENCE [LARGE SCALE GENOMIC DNA]</scope>
    <source>
        <strain evidence="9 10">HENC-02</strain>
    </source>
</reference>
<dbReference type="STRING" id="669.AL538_21040"/>
<organism evidence="9 10">
    <name type="scientific">Vibrio harveyi</name>
    <name type="common">Beneckea harveyi</name>
    <dbReference type="NCBI Taxonomy" id="669"/>
    <lineage>
        <taxon>Bacteria</taxon>
        <taxon>Pseudomonadati</taxon>
        <taxon>Pseudomonadota</taxon>
        <taxon>Gammaproteobacteria</taxon>
        <taxon>Vibrionales</taxon>
        <taxon>Vibrionaceae</taxon>
        <taxon>Vibrio</taxon>
    </lineage>
</organism>
<dbReference type="InterPro" id="IPR025965">
    <property type="entry name" value="FlgD/Vpr_Ig-like"/>
</dbReference>
<accession>A0A454D4J5</accession>
<evidence type="ECO:0000259" key="8">
    <source>
        <dbReference type="Pfam" id="PF13861"/>
    </source>
</evidence>
<protein>
    <recommendedName>
        <fullName evidence="2 5">Basal-body rod modification protein FlgD</fullName>
    </recommendedName>
</protein>
<evidence type="ECO:0000256" key="2">
    <source>
        <dbReference type="ARBA" id="ARBA00016013"/>
    </source>
</evidence>
<feature type="domain" description="FlgD Tudor-like" evidence="8">
    <location>
        <begin position="94"/>
        <end position="225"/>
    </location>
</feature>
<dbReference type="EMBL" id="AJSR01000200">
    <property type="protein sequence ID" value="EKM33603.1"/>
    <property type="molecule type" value="Genomic_DNA"/>
</dbReference>
<name>A0A454D4J5_VIBHA</name>
<feature type="compositionally biased region" description="Polar residues" evidence="6">
    <location>
        <begin position="18"/>
        <end position="33"/>
    </location>
</feature>
<proteinExistence type="inferred from homology"/>
<dbReference type="InterPro" id="IPR005648">
    <property type="entry name" value="FlgD"/>
</dbReference>
<keyword evidence="9" id="KW-0969">Cilium</keyword>
<comment type="caution">
    <text evidence="9">The sequence shown here is derived from an EMBL/GenBank/DDBJ whole genome shotgun (WGS) entry which is preliminary data.</text>
</comment>
<dbReference type="Gene3D" id="2.60.40.4070">
    <property type="match status" value="1"/>
</dbReference>
<feature type="region of interest" description="Disordered" evidence="6">
    <location>
        <begin position="1"/>
        <end position="33"/>
    </location>
</feature>
<gene>
    <name evidence="9" type="ORF">VCHENC02_0963</name>
</gene>
<feature type="compositionally biased region" description="Polar residues" evidence="6">
    <location>
        <begin position="1"/>
        <end position="10"/>
    </location>
</feature>